<evidence type="ECO:0008006" key="3">
    <source>
        <dbReference type="Google" id="ProtNLM"/>
    </source>
</evidence>
<protein>
    <recommendedName>
        <fullName evidence="3">Bzip transcription factor</fullName>
    </recommendedName>
</protein>
<organism evidence="1 2">
    <name type="scientific">Phytophthora infestans (strain T30-4)</name>
    <name type="common">Potato late blight agent</name>
    <dbReference type="NCBI Taxonomy" id="403677"/>
    <lineage>
        <taxon>Eukaryota</taxon>
        <taxon>Sar</taxon>
        <taxon>Stramenopiles</taxon>
        <taxon>Oomycota</taxon>
        <taxon>Peronosporomycetes</taxon>
        <taxon>Peronosporales</taxon>
        <taxon>Peronosporaceae</taxon>
        <taxon>Phytophthora</taxon>
    </lineage>
</organism>
<dbReference type="InParanoid" id="D0N8F4"/>
<dbReference type="Proteomes" id="UP000006643">
    <property type="component" value="Unassembled WGS sequence"/>
</dbReference>
<dbReference type="KEGG" id="pif:PITG_07449"/>
<dbReference type="HOGENOM" id="CLU_051444_2_0_1"/>
<keyword evidence="2" id="KW-1185">Reference proteome</keyword>
<dbReference type="GeneID" id="9480439"/>
<dbReference type="EMBL" id="DS028128">
    <property type="protein sequence ID" value="EEY53839.1"/>
    <property type="molecule type" value="Genomic_DNA"/>
</dbReference>
<name>D0N8F4_PHYIT</name>
<dbReference type="VEuPathDB" id="FungiDB:PITG_07449"/>
<reference evidence="2" key="1">
    <citation type="journal article" date="2009" name="Nature">
        <title>Genome sequence and analysis of the Irish potato famine pathogen Phytophthora infestans.</title>
        <authorList>
            <consortium name="The Broad Institute Genome Sequencing Platform"/>
            <person name="Haas B.J."/>
            <person name="Kamoun S."/>
            <person name="Zody M.C."/>
            <person name="Jiang R.H."/>
            <person name="Handsaker R.E."/>
            <person name="Cano L.M."/>
            <person name="Grabherr M."/>
            <person name="Kodira C.D."/>
            <person name="Raffaele S."/>
            <person name="Torto-Alalibo T."/>
            <person name="Bozkurt T.O."/>
            <person name="Ah-Fong A.M."/>
            <person name="Alvarado L."/>
            <person name="Anderson V.L."/>
            <person name="Armstrong M.R."/>
            <person name="Avrova A."/>
            <person name="Baxter L."/>
            <person name="Beynon J."/>
            <person name="Boevink P.C."/>
            <person name="Bollmann S.R."/>
            <person name="Bos J.I."/>
            <person name="Bulone V."/>
            <person name="Cai G."/>
            <person name="Cakir C."/>
            <person name="Carrington J.C."/>
            <person name="Chawner M."/>
            <person name="Conti L."/>
            <person name="Costanzo S."/>
            <person name="Ewan R."/>
            <person name="Fahlgren N."/>
            <person name="Fischbach M.A."/>
            <person name="Fugelstad J."/>
            <person name="Gilroy E.M."/>
            <person name="Gnerre S."/>
            <person name="Green P.J."/>
            <person name="Grenville-Briggs L.J."/>
            <person name="Griffith J."/>
            <person name="Grunwald N.J."/>
            <person name="Horn K."/>
            <person name="Horner N.R."/>
            <person name="Hu C.H."/>
            <person name="Huitema E."/>
            <person name="Jeong D.H."/>
            <person name="Jones A.M."/>
            <person name="Jones J.D."/>
            <person name="Jones R.W."/>
            <person name="Karlsson E.K."/>
            <person name="Kunjeti S.G."/>
            <person name="Lamour K."/>
            <person name="Liu Z."/>
            <person name="Ma L."/>
            <person name="Maclean D."/>
            <person name="Chibucos M.C."/>
            <person name="McDonald H."/>
            <person name="McWalters J."/>
            <person name="Meijer H.J."/>
            <person name="Morgan W."/>
            <person name="Morris P.F."/>
            <person name="Munro C.A."/>
            <person name="O'Neill K."/>
            <person name="Ospina-Giraldo M."/>
            <person name="Pinzon A."/>
            <person name="Pritchard L."/>
            <person name="Ramsahoye B."/>
            <person name="Ren Q."/>
            <person name="Restrepo S."/>
            <person name="Roy S."/>
            <person name="Sadanandom A."/>
            <person name="Savidor A."/>
            <person name="Schornack S."/>
            <person name="Schwartz D.C."/>
            <person name="Schumann U.D."/>
            <person name="Schwessinger B."/>
            <person name="Seyer L."/>
            <person name="Sharpe T."/>
            <person name="Silvar C."/>
            <person name="Song J."/>
            <person name="Studholme D.J."/>
            <person name="Sykes S."/>
            <person name="Thines M."/>
            <person name="van de Vondervoort P.J."/>
            <person name="Phuntumart V."/>
            <person name="Wawra S."/>
            <person name="Weide R."/>
            <person name="Win J."/>
            <person name="Young C."/>
            <person name="Zhou S."/>
            <person name="Fry W."/>
            <person name="Meyers B.C."/>
            <person name="van West P."/>
            <person name="Ristaino J."/>
            <person name="Govers F."/>
            <person name="Birch P.R."/>
            <person name="Whisson S.C."/>
            <person name="Judelson H.S."/>
            <person name="Nusbaum C."/>
        </authorList>
    </citation>
    <scope>NUCLEOTIDE SEQUENCE [LARGE SCALE GENOMIC DNA]</scope>
    <source>
        <strain evidence="2">T30-4</strain>
    </source>
</reference>
<dbReference type="OrthoDB" id="123998at2759"/>
<dbReference type="CDD" id="cd14686">
    <property type="entry name" value="bZIP"/>
    <property type="match status" value="1"/>
</dbReference>
<evidence type="ECO:0000313" key="1">
    <source>
        <dbReference type="EMBL" id="EEY53839.1"/>
    </source>
</evidence>
<proteinExistence type="predicted"/>
<accession>D0N8F4</accession>
<evidence type="ECO:0000313" key="2">
    <source>
        <dbReference type="Proteomes" id="UP000006643"/>
    </source>
</evidence>
<sequence length="462" mass="51079">MSSTSRMIDELAGICRIVGYPYQMLITKPVRGLGTGLRFGRSERGEMALQRVRCVAERVAGSIAKSIPIGSLHQSSTTCVCSMSSYTLLPPNSSALSDAVIGAVLQRSTWNARDRTSNRIGNSAIVVQQSRRQTHRHEPYNKQVKGAHESPAKVSVATSQKTVLSSSVAQLIGQTDLTSGRRRISCLSSDLKTVQSIIESIQGADHYITTDLQQAIVTEALKKKIRHRERCRINQARYRQRQMQVETRIEDQINKLKAEIKDLERKSTDTVLPPSTPTNWALASEYFRLLNCYMSSPGTLYKMASKFLNDTMAADVIDGATYGPEAQLDSWRFFAYYFDDVRVELKGLKTPTSDILVAGTITSVTITDNTLRRAFPHLNSDGVGGAKGGVWSPVAAKMLNKKIYMQGSVTFGWDRATEKVTSIYAQADLVTPLLNLLGSLEDVSCAFYKARVTPDCRFVRGS</sequence>
<gene>
    <name evidence="1" type="ORF">PITG_07449</name>
</gene>
<dbReference type="RefSeq" id="XP_002904470.1">
    <property type="nucleotide sequence ID" value="XM_002904424.1"/>
</dbReference>
<dbReference type="AlphaFoldDB" id="D0N8F4"/>
<dbReference type="eggNOG" id="ENOG502RDQJ">
    <property type="taxonomic scope" value="Eukaryota"/>
</dbReference>
<dbReference type="OMA" id="QTHRHEP"/>